<keyword evidence="5" id="KW-1185">Reference proteome</keyword>
<dbReference type="InterPro" id="IPR000534">
    <property type="entry name" value="Semialdehyde_DH_NAD-bd"/>
</dbReference>
<dbReference type="GO" id="GO:0016620">
    <property type="term" value="F:oxidoreductase activity, acting on the aldehyde or oxo group of donors, NAD or NADP as acceptor"/>
    <property type="evidence" value="ECO:0007669"/>
    <property type="project" value="InterPro"/>
</dbReference>
<gene>
    <name evidence="4" type="ORF">TrVE_jg2749</name>
</gene>
<evidence type="ECO:0000313" key="5">
    <source>
        <dbReference type="Proteomes" id="UP001165160"/>
    </source>
</evidence>
<accession>A0A9W7FAT0</accession>
<evidence type="ECO:0000256" key="2">
    <source>
        <dbReference type="PIRSR" id="PIRSR000148-1"/>
    </source>
</evidence>
<proteinExistence type="inferred from homology"/>
<dbReference type="Pfam" id="PF02774">
    <property type="entry name" value="Semialdhyde_dhC"/>
    <property type="match status" value="1"/>
</dbReference>
<name>A0A9W7FAT0_9STRA</name>
<dbReference type="CDD" id="cd18131">
    <property type="entry name" value="ASADH_C_bac_euk_like"/>
    <property type="match status" value="1"/>
</dbReference>
<comment type="similarity">
    <text evidence="1">Belongs to the aspartate-semialdehyde dehydrogenase family.</text>
</comment>
<dbReference type="GO" id="GO:0046983">
    <property type="term" value="F:protein dimerization activity"/>
    <property type="evidence" value="ECO:0007669"/>
    <property type="project" value="InterPro"/>
</dbReference>
<organism evidence="4 5">
    <name type="scientific">Triparma verrucosa</name>
    <dbReference type="NCBI Taxonomy" id="1606542"/>
    <lineage>
        <taxon>Eukaryota</taxon>
        <taxon>Sar</taxon>
        <taxon>Stramenopiles</taxon>
        <taxon>Ochrophyta</taxon>
        <taxon>Bolidophyceae</taxon>
        <taxon>Parmales</taxon>
        <taxon>Triparmaceae</taxon>
        <taxon>Triparma</taxon>
    </lineage>
</organism>
<dbReference type="Gene3D" id="3.40.50.720">
    <property type="entry name" value="NAD(P)-binding Rossmann-like Domain"/>
    <property type="match status" value="1"/>
</dbReference>
<dbReference type="PANTHER" id="PTHR46278">
    <property type="entry name" value="DEHYDROGENASE, PUTATIVE-RELATED"/>
    <property type="match status" value="1"/>
</dbReference>
<dbReference type="Pfam" id="PF01118">
    <property type="entry name" value="Semialdhyde_dh"/>
    <property type="match status" value="1"/>
</dbReference>
<feature type="domain" description="Semialdehyde dehydrogenase NAD-binding" evidence="3">
    <location>
        <begin position="4"/>
        <end position="127"/>
    </location>
</feature>
<dbReference type="NCBIfam" id="NF011456">
    <property type="entry name" value="PRK14874.1"/>
    <property type="match status" value="1"/>
</dbReference>
<dbReference type="SUPFAM" id="SSF55347">
    <property type="entry name" value="Glyceraldehyde-3-phosphate dehydrogenase-like, C-terminal domain"/>
    <property type="match status" value="1"/>
</dbReference>
<dbReference type="Gene3D" id="3.30.360.10">
    <property type="entry name" value="Dihydrodipicolinate Reductase, domain 2"/>
    <property type="match status" value="1"/>
</dbReference>
<evidence type="ECO:0000313" key="4">
    <source>
        <dbReference type="EMBL" id="GMI07849.1"/>
    </source>
</evidence>
<dbReference type="PANTHER" id="PTHR46278:SF2">
    <property type="entry name" value="ASPARTATE-SEMIALDEHYDE DEHYDROGENASE"/>
    <property type="match status" value="1"/>
</dbReference>
<dbReference type="EMBL" id="BRXX01000371">
    <property type="protein sequence ID" value="GMI07849.1"/>
    <property type="molecule type" value="Genomic_DNA"/>
</dbReference>
<dbReference type="InterPro" id="IPR012280">
    <property type="entry name" value="Semialdhyde_DH_dimer_dom"/>
</dbReference>
<reference evidence="5" key="1">
    <citation type="journal article" date="2023" name="Commun. Biol.">
        <title>Genome analysis of Parmales, the sister group of diatoms, reveals the evolutionary specialization of diatoms from phago-mixotrophs to photoautotrophs.</title>
        <authorList>
            <person name="Ban H."/>
            <person name="Sato S."/>
            <person name="Yoshikawa S."/>
            <person name="Yamada K."/>
            <person name="Nakamura Y."/>
            <person name="Ichinomiya M."/>
            <person name="Sato N."/>
            <person name="Blanc-Mathieu R."/>
            <person name="Endo H."/>
            <person name="Kuwata A."/>
            <person name="Ogata H."/>
        </authorList>
    </citation>
    <scope>NUCLEOTIDE SEQUENCE [LARGE SCALE GENOMIC DNA]</scope>
    <source>
        <strain evidence="5">NIES 3699</strain>
    </source>
</reference>
<dbReference type="InterPro" id="IPR036291">
    <property type="entry name" value="NAD(P)-bd_dom_sf"/>
</dbReference>
<dbReference type="GO" id="GO:1901607">
    <property type="term" value="P:alpha-amino acid biosynthetic process"/>
    <property type="evidence" value="ECO:0007669"/>
    <property type="project" value="UniProtKB-ARBA"/>
</dbReference>
<evidence type="ECO:0000256" key="1">
    <source>
        <dbReference type="ARBA" id="ARBA00010584"/>
    </source>
</evidence>
<dbReference type="GO" id="GO:0051287">
    <property type="term" value="F:NAD binding"/>
    <property type="evidence" value="ECO:0007669"/>
    <property type="project" value="InterPro"/>
</dbReference>
<protein>
    <recommendedName>
        <fullName evidence="3">Semialdehyde dehydrogenase NAD-binding domain-containing protein</fullName>
    </recommendedName>
</protein>
<feature type="active site" description="Proton acceptor" evidence="2">
    <location>
        <position position="251"/>
    </location>
</feature>
<dbReference type="SMART" id="SM00859">
    <property type="entry name" value="Semialdhyde_dh"/>
    <property type="match status" value="1"/>
</dbReference>
<evidence type="ECO:0000259" key="3">
    <source>
        <dbReference type="SMART" id="SM00859"/>
    </source>
</evidence>
<feature type="active site" description="Acyl-thioester intermediate" evidence="2">
    <location>
        <position position="137"/>
    </location>
</feature>
<dbReference type="AlphaFoldDB" id="A0A9W7FAT0"/>
<dbReference type="PIRSF" id="PIRSF000148">
    <property type="entry name" value="ASA_dh"/>
    <property type="match status" value="1"/>
</dbReference>
<sequence length="345" mass="37059">MSSKIAVVGCTGAVGIELVKCCHARKSVFGDAPPDLYASARSAGKTLDTPYGPLTVVEFNVETLKAKAYDFIFLAVSGGFSLENAIPLTTNASGTPTYVIDNSSAYRYHDEVPLVVPEINFDSIAALDSKLIANPNCTTAIAAMALYPIHQEFKLKKLIVSTYQAASGAGEPGMQELLEGCKAHVNGDARPDNKIFSHPLPFNCIPMIDKLQENGYTKEEMKVAWETKKIFGTDDIKVSTTAVRIPTLRAHAEAITLETEKDISPQAVVDCLKGKPGVVVEDDPANNVFPLPLTCSGRDDVSVGRIRQSLIFDNKGIDLFVCGDQLLRGAALNAILIAEAIVTKK</sequence>
<dbReference type="SUPFAM" id="SSF51735">
    <property type="entry name" value="NAD(P)-binding Rossmann-fold domains"/>
    <property type="match status" value="1"/>
</dbReference>
<dbReference type="Proteomes" id="UP001165160">
    <property type="component" value="Unassembled WGS sequence"/>
</dbReference>
<comment type="caution">
    <text evidence="4">The sequence shown here is derived from an EMBL/GenBank/DDBJ whole genome shotgun (WGS) entry which is preliminary data.</text>
</comment>